<proteinExistence type="predicted"/>
<name>A0ABR6NH59_9SPHN</name>
<organism evidence="4 5">
    <name type="scientific">Sphingobium lignivorans</name>
    <dbReference type="NCBI Taxonomy" id="2735886"/>
    <lineage>
        <taxon>Bacteria</taxon>
        <taxon>Pseudomonadati</taxon>
        <taxon>Pseudomonadota</taxon>
        <taxon>Alphaproteobacteria</taxon>
        <taxon>Sphingomonadales</taxon>
        <taxon>Sphingomonadaceae</taxon>
        <taxon>Sphingobium</taxon>
    </lineage>
</organism>
<keyword evidence="1" id="KW-0560">Oxidoreductase</keyword>
<keyword evidence="5" id="KW-1185">Reference proteome</keyword>
<dbReference type="EMBL" id="JACHKA010000001">
    <property type="protein sequence ID" value="MBB5986615.1"/>
    <property type="molecule type" value="Genomic_DNA"/>
</dbReference>
<dbReference type="Gene3D" id="3.40.50.720">
    <property type="entry name" value="NAD(P)-binding Rossmann-like Domain"/>
    <property type="match status" value="2"/>
</dbReference>
<evidence type="ECO:0000256" key="1">
    <source>
        <dbReference type="ARBA" id="ARBA00023002"/>
    </source>
</evidence>
<dbReference type="SUPFAM" id="SSF51735">
    <property type="entry name" value="NAD(P)-binding Rossmann-fold domains"/>
    <property type="match status" value="1"/>
</dbReference>
<reference evidence="4 5" key="1">
    <citation type="submission" date="2020-08" db="EMBL/GenBank/DDBJ databases">
        <title>Exploring microbial biodiversity for novel pathways involved in the catabolism of aromatic compounds derived from lignin.</title>
        <authorList>
            <person name="Elkins J."/>
        </authorList>
    </citation>
    <scope>NUCLEOTIDE SEQUENCE [LARGE SCALE GENOMIC DNA]</scope>
    <source>
        <strain evidence="4 5">B1D3A</strain>
    </source>
</reference>
<evidence type="ECO:0000256" key="2">
    <source>
        <dbReference type="ARBA" id="ARBA00023027"/>
    </source>
</evidence>
<gene>
    <name evidence="4" type="ORF">HNP60_002589</name>
</gene>
<dbReference type="PANTHER" id="PTHR43333">
    <property type="entry name" value="2-HACID_DH_C DOMAIN-CONTAINING PROTEIN"/>
    <property type="match status" value="1"/>
</dbReference>
<accession>A0ABR6NH59</accession>
<comment type="caution">
    <text evidence="4">The sequence shown here is derived from an EMBL/GenBank/DDBJ whole genome shotgun (WGS) entry which is preliminary data.</text>
</comment>
<sequence length="334" mass="35568">MTGAIDVDRLNTYERPARALVVASQLGGPLAQLGSQIAATLPDRLPNSSVAALAPGSFSDFPTDAEVLIPWGIRRDSLPPPGWPFGLRLVQLVTVGSDGYPAWLGDGPVVNCMRGPAGQPIAEFALAALLAEIKQVRTNDASTREDWRMRPLRAVRGFDLGLLGFGPINRHLARFALALGMNVRAVRRSDAPFGIEGVWRAASAAELFATSDAVVLAAPATARTRHIVDRTVLASARRGLHLVNVGRGSLVDHDALHDALESGIVGFATLDTTEPEPLPEGHSFYALPNVRLTGHSSSATPDFARAVLRKLVDNLADYRAGNALEDLVDAARGY</sequence>
<evidence type="ECO:0000313" key="4">
    <source>
        <dbReference type="EMBL" id="MBB5986615.1"/>
    </source>
</evidence>
<protein>
    <submittedName>
        <fullName evidence="4">Phosphoglycerate dehydrogenase-like enzyme</fullName>
    </submittedName>
</protein>
<evidence type="ECO:0000259" key="3">
    <source>
        <dbReference type="Pfam" id="PF02826"/>
    </source>
</evidence>
<dbReference type="Pfam" id="PF02826">
    <property type="entry name" value="2-Hacid_dh_C"/>
    <property type="match status" value="1"/>
</dbReference>
<feature type="domain" description="D-isomer specific 2-hydroxyacid dehydrogenase NAD-binding" evidence="3">
    <location>
        <begin position="127"/>
        <end position="296"/>
    </location>
</feature>
<keyword evidence="2" id="KW-0520">NAD</keyword>
<dbReference type="InterPro" id="IPR036291">
    <property type="entry name" value="NAD(P)-bd_dom_sf"/>
</dbReference>
<dbReference type="InterPro" id="IPR006140">
    <property type="entry name" value="D-isomer_DH_NAD-bd"/>
</dbReference>
<dbReference type="RefSeq" id="WP_184154320.1">
    <property type="nucleotide sequence ID" value="NZ_JACHKA010000001.1"/>
</dbReference>
<dbReference type="PANTHER" id="PTHR43333:SF1">
    <property type="entry name" value="D-ISOMER SPECIFIC 2-HYDROXYACID DEHYDROGENASE NAD-BINDING DOMAIN-CONTAINING PROTEIN"/>
    <property type="match status" value="1"/>
</dbReference>
<dbReference type="Proteomes" id="UP001138540">
    <property type="component" value="Unassembled WGS sequence"/>
</dbReference>
<evidence type="ECO:0000313" key="5">
    <source>
        <dbReference type="Proteomes" id="UP001138540"/>
    </source>
</evidence>